<reference evidence="2" key="1">
    <citation type="journal article" date="2019" name="Int. J. Syst. Evol. Microbiol.">
        <title>The Global Catalogue of Microorganisms (GCM) 10K type strain sequencing project: providing services to taxonomists for standard genome sequencing and annotation.</title>
        <authorList>
            <consortium name="The Broad Institute Genomics Platform"/>
            <consortium name="The Broad Institute Genome Sequencing Center for Infectious Disease"/>
            <person name="Wu L."/>
            <person name="Ma J."/>
        </authorList>
    </citation>
    <scope>NUCLEOTIDE SEQUENCE [LARGE SCALE GENOMIC DNA]</scope>
    <source>
        <strain evidence="2">NBRC 112299</strain>
    </source>
</reference>
<gene>
    <name evidence="1" type="ORF">GCM10025876_39300</name>
</gene>
<comment type="caution">
    <text evidence="1">The sequence shown here is derived from an EMBL/GenBank/DDBJ whole genome shotgun (WGS) entry which is preliminary data.</text>
</comment>
<organism evidence="1 2">
    <name type="scientific">Demequina litorisediminis</name>
    <dbReference type="NCBI Taxonomy" id="1849022"/>
    <lineage>
        <taxon>Bacteria</taxon>
        <taxon>Bacillati</taxon>
        <taxon>Actinomycetota</taxon>
        <taxon>Actinomycetes</taxon>
        <taxon>Micrococcales</taxon>
        <taxon>Demequinaceae</taxon>
        <taxon>Demequina</taxon>
    </lineage>
</organism>
<proteinExistence type="predicted"/>
<keyword evidence="2" id="KW-1185">Reference proteome</keyword>
<evidence type="ECO:0000313" key="2">
    <source>
        <dbReference type="Proteomes" id="UP001157125"/>
    </source>
</evidence>
<dbReference type="EMBL" id="BSUN01000001">
    <property type="protein sequence ID" value="GMA37726.1"/>
    <property type="molecule type" value="Genomic_DNA"/>
</dbReference>
<evidence type="ECO:0000313" key="1">
    <source>
        <dbReference type="EMBL" id="GMA37726.1"/>
    </source>
</evidence>
<dbReference type="Proteomes" id="UP001157125">
    <property type="component" value="Unassembled WGS sequence"/>
</dbReference>
<name>A0ABQ6IKV4_9MICO</name>
<protein>
    <submittedName>
        <fullName evidence="1">Uncharacterized protein</fullName>
    </submittedName>
</protein>
<sequence>MTAATDVVRARLVVTTEDGGLEGLVDAHIGVATLLGLGVRAGALLLLRHERTEARLVDGHALLGRHLQREVNGEAEGVVEA</sequence>
<accession>A0ABQ6IKV4</accession>